<dbReference type="Pfam" id="PF00884">
    <property type="entry name" value="Sulfatase"/>
    <property type="match status" value="1"/>
</dbReference>
<dbReference type="AlphaFoldDB" id="A0A6I2MJX0"/>
<dbReference type="InterPro" id="IPR052701">
    <property type="entry name" value="GAG_Ulvan_Degrading_Sulfatases"/>
</dbReference>
<dbReference type="PANTHER" id="PTHR43751:SF3">
    <property type="entry name" value="SULFATASE N-TERMINAL DOMAIN-CONTAINING PROTEIN"/>
    <property type="match status" value="1"/>
</dbReference>
<dbReference type="GO" id="GO:0016740">
    <property type="term" value="F:transferase activity"/>
    <property type="evidence" value="ECO:0007669"/>
    <property type="project" value="UniProtKB-KW"/>
</dbReference>
<gene>
    <name evidence="2" type="ORF">GJU41_19375</name>
</gene>
<dbReference type="InterPro" id="IPR000917">
    <property type="entry name" value="Sulfatase_N"/>
</dbReference>
<feature type="domain" description="Sulfatase N-terminal" evidence="1">
    <location>
        <begin position="3"/>
        <end position="330"/>
    </location>
</feature>
<dbReference type="Proteomes" id="UP000441585">
    <property type="component" value="Unassembled WGS sequence"/>
</dbReference>
<protein>
    <submittedName>
        <fullName evidence="2">Sulfatase-like hydrolase/transferase</fullName>
    </submittedName>
</protein>
<keyword evidence="3" id="KW-1185">Reference proteome</keyword>
<dbReference type="RefSeq" id="WP_070874427.1">
    <property type="nucleotide sequence ID" value="NZ_CAJGAA010000005.1"/>
</dbReference>
<organism evidence="2 3">
    <name type="scientific">Metabacillus idriensis</name>
    <dbReference type="NCBI Taxonomy" id="324768"/>
    <lineage>
        <taxon>Bacteria</taxon>
        <taxon>Bacillati</taxon>
        <taxon>Bacillota</taxon>
        <taxon>Bacilli</taxon>
        <taxon>Bacillales</taxon>
        <taxon>Bacillaceae</taxon>
        <taxon>Metabacillus</taxon>
    </lineage>
</organism>
<reference evidence="2 3" key="1">
    <citation type="submission" date="2019-11" db="EMBL/GenBank/DDBJ databases">
        <title>Bacillus idriensis genome.</title>
        <authorList>
            <person name="Konopka E.N."/>
            <person name="Newman J.D."/>
        </authorList>
    </citation>
    <scope>NUCLEOTIDE SEQUENCE [LARGE SCALE GENOMIC DNA]</scope>
    <source>
        <strain evidence="2 3">DSM 19097</strain>
    </source>
</reference>
<dbReference type="InterPro" id="IPR017850">
    <property type="entry name" value="Alkaline_phosphatase_core_sf"/>
</dbReference>
<dbReference type="PANTHER" id="PTHR43751">
    <property type="entry name" value="SULFATASE"/>
    <property type="match status" value="1"/>
</dbReference>
<sequence>MRILYIDIDSLRPDHLGCYGYHRNTSPNIDSIAERGTHFTNYYTSDAPCAPSRNALFKSQFGIHTGVINHGGLEADNRAIGENRPFNHHHTAYQSWVDVLRFQGLHTAMISPFPGRHANWSVLEGFLEMHDTGKHAGETAGDVTAEALRWIKGRGAEKEDWFLYLNFWDPHTPYRTPVSYGNPFKEDPAPEWLTDEMINRHRESFGPMSARELPAEQLWPDLPKEITSRLDFEKWIDGYDTAIRYADDHVGIILDALKEEGILEDIFIIISADHGENQGELNVYGDHQTADHITNRIPLIIAGPNVSQGHIDEDFHYQIDLGPTLTELAGGEQREKWDGTSFLPALTEKKSSGRPYLVVSQAAWSCQRSVRFDKWILIRTYHDGLKDFPELMLFDLESDPHETENVIEQHPEIVGKGLQLLDAWVAEQMASSDSPTDPMWNVIQEGGPYHTRGNLENYLISLRQDGRHEAAMRLESRHEKLQHIYKARRGTK</sequence>
<comment type="caution">
    <text evidence="2">The sequence shown here is derived from an EMBL/GenBank/DDBJ whole genome shotgun (WGS) entry which is preliminary data.</text>
</comment>
<dbReference type="Gene3D" id="3.40.720.10">
    <property type="entry name" value="Alkaline Phosphatase, subunit A"/>
    <property type="match status" value="1"/>
</dbReference>
<keyword evidence="2" id="KW-0378">Hydrolase</keyword>
<dbReference type="SUPFAM" id="SSF53649">
    <property type="entry name" value="Alkaline phosphatase-like"/>
    <property type="match status" value="1"/>
</dbReference>
<keyword evidence="2" id="KW-0808">Transferase</keyword>
<accession>A0A6I2MJX0</accession>
<dbReference type="CDD" id="cd16148">
    <property type="entry name" value="sulfatase_like"/>
    <property type="match status" value="1"/>
</dbReference>
<dbReference type="GO" id="GO:0016787">
    <property type="term" value="F:hydrolase activity"/>
    <property type="evidence" value="ECO:0007669"/>
    <property type="project" value="UniProtKB-KW"/>
</dbReference>
<proteinExistence type="predicted"/>
<evidence type="ECO:0000259" key="1">
    <source>
        <dbReference type="Pfam" id="PF00884"/>
    </source>
</evidence>
<evidence type="ECO:0000313" key="3">
    <source>
        <dbReference type="Proteomes" id="UP000441585"/>
    </source>
</evidence>
<dbReference type="EMBL" id="WKKF01000008">
    <property type="protein sequence ID" value="MRX56123.1"/>
    <property type="molecule type" value="Genomic_DNA"/>
</dbReference>
<evidence type="ECO:0000313" key="2">
    <source>
        <dbReference type="EMBL" id="MRX56123.1"/>
    </source>
</evidence>
<name>A0A6I2MJX0_9BACI</name>